<evidence type="ECO:0000256" key="1">
    <source>
        <dbReference type="SAM" id="MobiDB-lite"/>
    </source>
</evidence>
<dbReference type="AlphaFoldDB" id="K1RPG4"/>
<reference evidence="2" key="1">
    <citation type="journal article" date="2013" name="Environ. Microbiol.">
        <title>Microbiota from the distal guts of lean and obese adolescents exhibit partial functional redundancy besides clear differences in community structure.</title>
        <authorList>
            <person name="Ferrer M."/>
            <person name="Ruiz A."/>
            <person name="Lanza F."/>
            <person name="Haange S.B."/>
            <person name="Oberbach A."/>
            <person name="Till H."/>
            <person name="Bargiela R."/>
            <person name="Campoy C."/>
            <person name="Segura M.T."/>
            <person name="Richter M."/>
            <person name="von Bergen M."/>
            <person name="Seifert J."/>
            <person name="Suarez A."/>
        </authorList>
    </citation>
    <scope>NUCLEOTIDE SEQUENCE</scope>
</reference>
<feature type="region of interest" description="Disordered" evidence="1">
    <location>
        <begin position="139"/>
        <end position="175"/>
    </location>
</feature>
<comment type="caution">
    <text evidence="2">The sequence shown here is derived from an EMBL/GenBank/DDBJ whole genome shotgun (WGS) entry which is preliminary data.</text>
</comment>
<feature type="compositionally biased region" description="Acidic residues" evidence="1">
    <location>
        <begin position="162"/>
        <end position="175"/>
    </location>
</feature>
<proteinExistence type="predicted"/>
<accession>K1RPG4</accession>
<evidence type="ECO:0000313" key="2">
    <source>
        <dbReference type="EMBL" id="EKC43505.1"/>
    </source>
</evidence>
<sequence length="266" mass="29836">MKKKGNFRKVVSGLLAGMTMLSTVLSPMTAYAAEIQPEEKPPLYEEVKDLLDEDEVVTAKDYEIETGSVFDVKSDYTGLEIKDDNKVKVTFEEAKNDKNEDFTTDHVDTYKAVYYVEPVNQEHPKYQISRKLIVRDKETEVQTEAAGSEAVTESETAGSEQQTEEAEESESDSEITDIGADEFDDLVEQAQNQDTYDEESGLELHDVLEQAGDEGVDLDSMEEGEIATFEAVSAYSARSTQQVTIEKGPLYRYADYNLGTYLTEPY</sequence>
<dbReference type="EMBL" id="AJWY01014526">
    <property type="protein sequence ID" value="EKC43505.1"/>
    <property type="molecule type" value="Genomic_DNA"/>
</dbReference>
<gene>
    <name evidence="2" type="ORF">LEA_21112</name>
</gene>
<organism evidence="2">
    <name type="scientific">human gut metagenome</name>
    <dbReference type="NCBI Taxonomy" id="408170"/>
    <lineage>
        <taxon>unclassified sequences</taxon>
        <taxon>metagenomes</taxon>
        <taxon>organismal metagenomes</taxon>
    </lineage>
</organism>
<name>K1RPG4_9ZZZZ</name>
<protein>
    <submittedName>
        <fullName evidence="2">Cna protein B-type domain protein</fullName>
    </submittedName>
</protein>
<feature type="non-terminal residue" evidence="2">
    <location>
        <position position="266"/>
    </location>
</feature>